<feature type="repeat" description="TPR" evidence="10">
    <location>
        <begin position="229"/>
        <end position="262"/>
    </location>
</feature>
<keyword evidence="6" id="KW-1133">Transmembrane helix</keyword>
<dbReference type="GO" id="GO:0008320">
    <property type="term" value="F:protein transmembrane transporter activity"/>
    <property type="evidence" value="ECO:0007669"/>
    <property type="project" value="TreeGrafter"/>
</dbReference>
<feature type="compositionally biased region" description="Basic residues" evidence="11">
    <location>
        <begin position="108"/>
        <end position="126"/>
    </location>
</feature>
<keyword evidence="8" id="KW-0472">Membrane</keyword>
<evidence type="ECO:0000256" key="8">
    <source>
        <dbReference type="ARBA" id="ARBA00023136"/>
    </source>
</evidence>
<keyword evidence="4" id="KW-1000">Mitochondrion outer membrane</keyword>
<keyword evidence="2" id="KW-0812">Transmembrane</keyword>
<dbReference type="Gene3D" id="1.25.40.10">
    <property type="entry name" value="Tetratricopeptide repeat domain"/>
    <property type="match status" value="2"/>
</dbReference>
<evidence type="ECO:0000256" key="5">
    <source>
        <dbReference type="ARBA" id="ARBA00022803"/>
    </source>
</evidence>
<feature type="compositionally biased region" description="Basic and acidic residues" evidence="11">
    <location>
        <begin position="182"/>
        <end position="194"/>
    </location>
</feature>
<dbReference type="PANTHER" id="PTHR46208">
    <property type="entry name" value="MITOCHONDRIAL IMPORT RECEPTOR SUBUNIT TOM70"/>
    <property type="match status" value="1"/>
</dbReference>
<keyword evidence="3" id="KW-0677">Repeat</keyword>
<evidence type="ECO:0000256" key="3">
    <source>
        <dbReference type="ARBA" id="ARBA00022737"/>
    </source>
</evidence>
<evidence type="ECO:0000256" key="4">
    <source>
        <dbReference type="ARBA" id="ARBA00022787"/>
    </source>
</evidence>
<dbReference type="SMART" id="SM00028">
    <property type="entry name" value="TPR"/>
    <property type="match status" value="11"/>
</dbReference>
<dbReference type="OrthoDB" id="2942533at2759"/>
<dbReference type="AlphaFoldDB" id="A0A1Y2AWU5"/>
<feature type="repeat" description="TPR" evidence="10">
    <location>
        <begin position="499"/>
        <end position="532"/>
    </location>
</feature>
<feature type="region of interest" description="Disordered" evidence="11">
    <location>
        <begin position="107"/>
        <end position="131"/>
    </location>
</feature>
<dbReference type="PROSITE" id="PS50005">
    <property type="entry name" value="TPR"/>
    <property type="match status" value="4"/>
</dbReference>
<dbReference type="GO" id="GO:0005741">
    <property type="term" value="C:mitochondrial outer membrane"/>
    <property type="evidence" value="ECO:0007669"/>
    <property type="project" value="UniProtKB-SubCell"/>
</dbReference>
<accession>A0A1Y2AWU5</accession>
<evidence type="ECO:0000256" key="1">
    <source>
        <dbReference type="ARBA" id="ARBA00004572"/>
    </source>
</evidence>
<dbReference type="PANTHER" id="PTHR46208:SF1">
    <property type="entry name" value="MITOCHONDRIAL IMPORT RECEPTOR SUBUNIT TOM70"/>
    <property type="match status" value="1"/>
</dbReference>
<evidence type="ECO:0000256" key="6">
    <source>
        <dbReference type="ARBA" id="ARBA00022989"/>
    </source>
</evidence>
<evidence type="ECO:0000256" key="10">
    <source>
        <dbReference type="PROSITE-ProRule" id="PRU00339"/>
    </source>
</evidence>
<dbReference type="Pfam" id="PF13181">
    <property type="entry name" value="TPR_8"/>
    <property type="match status" value="3"/>
</dbReference>
<evidence type="ECO:0000313" key="13">
    <source>
        <dbReference type="Proteomes" id="UP000193920"/>
    </source>
</evidence>
<dbReference type="GO" id="GO:0030150">
    <property type="term" value="P:protein import into mitochondrial matrix"/>
    <property type="evidence" value="ECO:0007669"/>
    <property type="project" value="TreeGrafter"/>
</dbReference>
<gene>
    <name evidence="12" type="ORF">LY90DRAFT_705973</name>
</gene>
<keyword evidence="13" id="KW-1185">Reference proteome</keyword>
<feature type="repeat" description="TPR" evidence="10">
    <location>
        <begin position="567"/>
        <end position="600"/>
    </location>
</feature>
<keyword evidence="5 10" id="KW-0802">TPR repeat</keyword>
<comment type="subcellular location">
    <subcellularLocation>
        <location evidence="1">Mitochondrion outer membrane</location>
        <topology evidence="1">Single-pass membrane protein</topology>
    </subcellularLocation>
</comment>
<evidence type="ECO:0000256" key="11">
    <source>
        <dbReference type="SAM" id="MobiDB-lite"/>
    </source>
</evidence>
<dbReference type="InterPro" id="IPR011990">
    <property type="entry name" value="TPR-like_helical_dom_sf"/>
</dbReference>
<protein>
    <submittedName>
        <fullName evidence="12">TPR-like protein</fullName>
    </submittedName>
</protein>
<dbReference type="EMBL" id="MCOG01000196">
    <property type="protein sequence ID" value="ORY27039.1"/>
    <property type="molecule type" value="Genomic_DNA"/>
</dbReference>
<evidence type="ECO:0000256" key="2">
    <source>
        <dbReference type="ARBA" id="ARBA00022692"/>
    </source>
</evidence>
<reference evidence="12 13" key="1">
    <citation type="submission" date="2016-08" db="EMBL/GenBank/DDBJ databases">
        <title>A Parts List for Fungal Cellulosomes Revealed by Comparative Genomics.</title>
        <authorList>
            <consortium name="DOE Joint Genome Institute"/>
            <person name="Haitjema C.H."/>
            <person name="Gilmore S.P."/>
            <person name="Henske J.K."/>
            <person name="Solomon K.V."/>
            <person name="De Groot R."/>
            <person name="Kuo A."/>
            <person name="Mondo S.J."/>
            <person name="Salamov A.A."/>
            <person name="Labutti K."/>
            <person name="Zhao Z."/>
            <person name="Chiniquy J."/>
            <person name="Barry K."/>
            <person name="Brewer H.M."/>
            <person name="Purvine S.O."/>
            <person name="Wright A.T."/>
            <person name="Boxma B."/>
            <person name="Van Alen T."/>
            <person name="Hackstein J.H."/>
            <person name="Baker S.E."/>
            <person name="Grigoriev I.V."/>
            <person name="O'Malley M.A."/>
        </authorList>
    </citation>
    <scope>NUCLEOTIDE SEQUENCE [LARGE SCALE GENOMIC DNA]</scope>
    <source>
        <strain evidence="12 13">G1</strain>
    </source>
</reference>
<dbReference type="GO" id="GO:0030943">
    <property type="term" value="F:mitochondrion targeting sequence binding"/>
    <property type="evidence" value="ECO:0007669"/>
    <property type="project" value="TreeGrafter"/>
</dbReference>
<dbReference type="InterPro" id="IPR019734">
    <property type="entry name" value="TPR_rpt"/>
</dbReference>
<feature type="repeat" description="TPR" evidence="10">
    <location>
        <begin position="431"/>
        <end position="464"/>
    </location>
</feature>
<organism evidence="12 13">
    <name type="scientific">Neocallimastix californiae</name>
    <dbReference type="NCBI Taxonomy" id="1754190"/>
    <lineage>
        <taxon>Eukaryota</taxon>
        <taxon>Fungi</taxon>
        <taxon>Fungi incertae sedis</taxon>
        <taxon>Chytridiomycota</taxon>
        <taxon>Chytridiomycota incertae sedis</taxon>
        <taxon>Neocallimastigomycetes</taxon>
        <taxon>Neocallimastigales</taxon>
        <taxon>Neocallimastigaceae</taxon>
        <taxon>Neocallimastix</taxon>
    </lineage>
</organism>
<dbReference type="Proteomes" id="UP000193920">
    <property type="component" value="Unassembled WGS sequence"/>
</dbReference>
<dbReference type="SUPFAM" id="SSF48452">
    <property type="entry name" value="TPR-like"/>
    <property type="match status" value="2"/>
</dbReference>
<sequence length="700" mass="79474">MYRSEARAIAQSWNAPNLDINFTEPINTATEAIAEAVPEIVNQNTHNIVRDVVAPTTDTAAKVAGSSALNYKQISAILATSAVIATAYNVYKNPEILSNIKTIINAPRKTKKRSKKKSKSKSKGKKKEIENVININANDSSILESKIDDATLPTSSNYNSNFKLSESEVKELNPFIDGFNNEDSKKNSSEKDTEVDLPPPLEEIQNENDDTEVKDEYLNLTENERKELAKKAKDEGNKLFQSKKYNKAIKQYTKAIELYPDSVYYGNRAACYNNLGKMDEVIADCNEALKLNPNYIKALKRRAQAYEKTKNLELALNDYTALCILDEFTDNTIVTANENVLKERAEEVTNEIIKNRKPKLPSDTFITTYLESFRTKEEFYDGSSSSVWNEEEGESLFLDALENTKLKNYKTASEQVDHALQIGIKNNKMKAGALRLRGTYLYLANSMEPAIADLEESLKLDPENIQTHIKLASCLLEKGELEPSLELFDRAAMISSDDPDLYYHRAHIKFMLNQYEDAIKDYKKSAELDPSFVFCYIQQGVAYYRNGSTPTAIKTFEDASKKFPNSPDLHNYYGEILMDLQRFDDAMNEFDKASKIAPQLPFSYVNKAILYQQKMDLLNSEKFVRKAIEVDPECDIAHVHLAQICLQKHDIAESVEEYSKAIEVARTNMDLQQAVMCREAAKAQLDVIKKYPDIKEKFFK</sequence>
<evidence type="ECO:0000256" key="9">
    <source>
        <dbReference type="ARBA" id="ARBA00038030"/>
    </source>
</evidence>
<evidence type="ECO:0000256" key="7">
    <source>
        <dbReference type="ARBA" id="ARBA00023128"/>
    </source>
</evidence>
<comment type="similarity">
    <text evidence="9">Belongs to the Tom70 family.</text>
</comment>
<dbReference type="STRING" id="1754190.A0A1Y2AWU5"/>
<dbReference type="Pfam" id="PF13432">
    <property type="entry name" value="TPR_16"/>
    <property type="match status" value="1"/>
</dbReference>
<feature type="region of interest" description="Disordered" evidence="11">
    <location>
        <begin position="175"/>
        <end position="208"/>
    </location>
</feature>
<evidence type="ECO:0000313" key="12">
    <source>
        <dbReference type="EMBL" id="ORY27039.1"/>
    </source>
</evidence>
<keyword evidence="7" id="KW-0496">Mitochondrion</keyword>
<proteinExistence type="inferred from homology"/>
<dbReference type="Pfam" id="PF00515">
    <property type="entry name" value="TPR_1"/>
    <property type="match status" value="2"/>
</dbReference>
<name>A0A1Y2AWU5_9FUNG</name>
<comment type="caution">
    <text evidence="12">The sequence shown here is derived from an EMBL/GenBank/DDBJ whole genome shotgun (WGS) entry which is preliminary data.</text>
</comment>
<dbReference type="GO" id="GO:0045039">
    <property type="term" value="P:protein insertion into mitochondrial inner membrane"/>
    <property type="evidence" value="ECO:0007669"/>
    <property type="project" value="TreeGrafter"/>
</dbReference>